<evidence type="ECO:0000313" key="2">
    <source>
        <dbReference type="EMBL" id="KAJ1968170.1"/>
    </source>
</evidence>
<dbReference type="Proteomes" id="UP001150925">
    <property type="component" value="Unassembled WGS sequence"/>
</dbReference>
<proteinExistence type="predicted"/>
<keyword evidence="3" id="KW-1185">Reference proteome</keyword>
<feature type="compositionally biased region" description="Basic residues" evidence="1">
    <location>
        <begin position="1"/>
        <end position="10"/>
    </location>
</feature>
<protein>
    <submittedName>
        <fullName evidence="2">Uncharacterized protein</fullName>
    </submittedName>
</protein>
<reference evidence="2" key="1">
    <citation type="submission" date="2022-07" db="EMBL/GenBank/DDBJ databases">
        <title>Phylogenomic reconstructions and comparative analyses of Kickxellomycotina fungi.</title>
        <authorList>
            <person name="Reynolds N.K."/>
            <person name="Stajich J.E."/>
            <person name="Barry K."/>
            <person name="Grigoriev I.V."/>
            <person name="Crous P."/>
            <person name="Smith M.E."/>
        </authorList>
    </citation>
    <scope>NUCLEOTIDE SEQUENCE</scope>
    <source>
        <strain evidence="2">RSA 1196</strain>
    </source>
</reference>
<dbReference type="OrthoDB" id="420187at2759"/>
<organism evidence="2 3">
    <name type="scientific">Dispira parvispora</name>
    <dbReference type="NCBI Taxonomy" id="1520584"/>
    <lineage>
        <taxon>Eukaryota</taxon>
        <taxon>Fungi</taxon>
        <taxon>Fungi incertae sedis</taxon>
        <taxon>Zoopagomycota</taxon>
        <taxon>Kickxellomycotina</taxon>
        <taxon>Dimargaritomycetes</taxon>
        <taxon>Dimargaritales</taxon>
        <taxon>Dimargaritaceae</taxon>
        <taxon>Dispira</taxon>
    </lineage>
</organism>
<dbReference type="AlphaFoldDB" id="A0A9W8AW58"/>
<feature type="region of interest" description="Disordered" evidence="1">
    <location>
        <begin position="1"/>
        <end position="21"/>
    </location>
</feature>
<evidence type="ECO:0000256" key="1">
    <source>
        <dbReference type="SAM" id="MobiDB-lite"/>
    </source>
</evidence>
<comment type="caution">
    <text evidence="2">The sequence shown here is derived from an EMBL/GenBank/DDBJ whole genome shotgun (WGS) entry which is preliminary data.</text>
</comment>
<feature type="compositionally biased region" description="Basic and acidic residues" evidence="1">
    <location>
        <begin position="12"/>
        <end position="21"/>
    </location>
</feature>
<evidence type="ECO:0000313" key="3">
    <source>
        <dbReference type="Proteomes" id="UP001150925"/>
    </source>
</evidence>
<sequence>MNRQKPKNKPLSKWDQELDKGRLKKVKKPTEVFGRDNSFQQLQDHLNITKDPLE</sequence>
<name>A0A9W8AW58_9FUNG</name>
<dbReference type="EMBL" id="JANBPY010000221">
    <property type="protein sequence ID" value="KAJ1968170.1"/>
    <property type="molecule type" value="Genomic_DNA"/>
</dbReference>
<accession>A0A9W8AW58</accession>
<gene>
    <name evidence="2" type="ORF">IWQ62_001401</name>
</gene>